<feature type="compositionally biased region" description="Basic and acidic residues" evidence="1">
    <location>
        <begin position="359"/>
        <end position="370"/>
    </location>
</feature>
<dbReference type="Proteomes" id="UP001295684">
    <property type="component" value="Unassembled WGS sequence"/>
</dbReference>
<evidence type="ECO:0000256" key="1">
    <source>
        <dbReference type="SAM" id="MobiDB-lite"/>
    </source>
</evidence>
<organism evidence="3 4">
    <name type="scientific">Euplotes crassus</name>
    <dbReference type="NCBI Taxonomy" id="5936"/>
    <lineage>
        <taxon>Eukaryota</taxon>
        <taxon>Sar</taxon>
        <taxon>Alveolata</taxon>
        <taxon>Ciliophora</taxon>
        <taxon>Intramacronucleata</taxon>
        <taxon>Spirotrichea</taxon>
        <taxon>Hypotrichia</taxon>
        <taxon>Euplotida</taxon>
        <taxon>Euplotidae</taxon>
        <taxon>Moneuplotes</taxon>
    </lineage>
</organism>
<keyword evidence="2" id="KW-0472">Membrane</keyword>
<dbReference type="GO" id="GO:0005227">
    <property type="term" value="F:calcium-activated cation channel activity"/>
    <property type="evidence" value="ECO:0007669"/>
    <property type="project" value="InterPro"/>
</dbReference>
<feature type="region of interest" description="Disordered" evidence="1">
    <location>
        <begin position="349"/>
        <end position="370"/>
    </location>
</feature>
<feature type="transmembrane region" description="Helical" evidence="2">
    <location>
        <begin position="43"/>
        <end position="65"/>
    </location>
</feature>
<evidence type="ECO:0000256" key="2">
    <source>
        <dbReference type="SAM" id="Phobius"/>
    </source>
</evidence>
<evidence type="ECO:0000313" key="3">
    <source>
        <dbReference type="EMBL" id="CAI2383868.1"/>
    </source>
</evidence>
<proteinExistence type="predicted"/>
<name>A0AAD1Y366_EUPCR</name>
<dbReference type="PANTHER" id="PTHR13018">
    <property type="entry name" value="PROBABLE MEMBRANE PROTEIN DUF221-RELATED"/>
    <property type="match status" value="1"/>
</dbReference>
<feature type="transmembrane region" description="Helical" evidence="2">
    <location>
        <begin position="205"/>
        <end position="222"/>
    </location>
</feature>
<keyword evidence="2" id="KW-1133">Transmembrane helix</keyword>
<feature type="transmembrane region" description="Helical" evidence="2">
    <location>
        <begin position="113"/>
        <end position="132"/>
    </location>
</feature>
<sequence length="370" mass="43226">MYLNTGILIALADVELPIYSNELTEDVTYKDTAKGWFLETNNAILFFMVINGIGYCLVNFAKAILMKCLRCCFKKRYKRNGQYEKLYQGLYLNMPLSYARTLTMLFVTLTFSSAFPMLVYILAGYSIWQYWMEKYMFLRHYQISNRVGEDIHHKVMSILPFSLLIHWLFSWWFYGSPGILNNCCYDPETSGFSIDSLQRRMSSRYGIPCLCFAGILAFLLLCKNTCIHLHETIKQMLEGSKVEPLGIAKHFNQEKEEMDKTGLITYDIKKNPDYKYILSAIKYRKKNCAVPHIQKKTTLPRNLKLKYYKSEDEGADHEETQKRLLSRNSLNSLEEPDKIAKMLRKQDNGWMDTGLENNGEERSTNLEKIL</sequence>
<dbReference type="InterPro" id="IPR045122">
    <property type="entry name" value="Csc1-like"/>
</dbReference>
<comment type="caution">
    <text evidence="3">The sequence shown here is derived from an EMBL/GenBank/DDBJ whole genome shotgun (WGS) entry which is preliminary data.</text>
</comment>
<keyword evidence="2" id="KW-0812">Transmembrane</keyword>
<evidence type="ECO:0000313" key="4">
    <source>
        <dbReference type="Proteomes" id="UP001295684"/>
    </source>
</evidence>
<gene>
    <name evidence="3" type="ORF">ECRASSUSDP1_LOCUS25381</name>
</gene>
<reference evidence="3" key="1">
    <citation type="submission" date="2023-07" db="EMBL/GenBank/DDBJ databases">
        <authorList>
            <consortium name="AG Swart"/>
            <person name="Singh M."/>
            <person name="Singh A."/>
            <person name="Seah K."/>
            <person name="Emmerich C."/>
        </authorList>
    </citation>
    <scope>NUCLEOTIDE SEQUENCE</scope>
    <source>
        <strain evidence="3">DP1</strain>
    </source>
</reference>
<keyword evidence="4" id="KW-1185">Reference proteome</keyword>
<feature type="transmembrane region" description="Helical" evidence="2">
    <location>
        <begin position="153"/>
        <end position="174"/>
    </location>
</feature>
<dbReference type="EMBL" id="CAMPGE010026175">
    <property type="protein sequence ID" value="CAI2383868.1"/>
    <property type="molecule type" value="Genomic_DNA"/>
</dbReference>
<dbReference type="AlphaFoldDB" id="A0AAD1Y366"/>
<accession>A0AAD1Y366</accession>
<dbReference type="GO" id="GO:0005886">
    <property type="term" value="C:plasma membrane"/>
    <property type="evidence" value="ECO:0007669"/>
    <property type="project" value="TreeGrafter"/>
</dbReference>
<dbReference type="PANTHER" id="PTHR13018:SF135">
    <property type="entry name" value="CSC1_OSCA1-LIKE 7TM REGION DOMAIN-CONTAINING PROTEIN"/>
    <property type="match status" value="1"/>
</dbReference>
<protein>
    <submittedName>
        <fullName evidence="3">Uncharacterized protein</fullName>
    </submittedName>
</protein>